<name>A0A916TP83_9HYPH</name>
<evidence type="ECO:0000256" key="1">
    <source>
        <dbReference type="SAM" id="SignalP"/>
    </source>
</evidence>
<feature type="signal peptide" evidence="1">
    <location>
        <begin position="1"/>
        <end position="22"/>
    </location>
</feature>
<evidence type="ECO:0008006" key="4">
    <source>
        <dbReference type="Google" id="ProtNLM"/>
    </source>
</evidence>
<proteinExistence type="predicted"/>
<dbReference type="Proteomes" id="UP000605148">
    <property type="component" value="Unassembled WGS sequence"/>
</dbReference>
<reference evidence="2" key="1">
    <citation type="journal article" date="2014" name="Int. J. Syst. Evol. Microbiol.">
        <title>Complete genome sequence of Corynebacterium casei LMG S-19264T (=DSM 44701T), isolated from a smear-ripened cheese.</title>
        <authorList>
            <consortium name="US DOE Joint Genome Institute (JGI-PGF)"/>
            <person name="Walter F."/>
            <person name="Albersmeier A."/>
            <person name="Kalinowski J."/>
            <person name="Ruckert C."/>
        </authorList>
    </citation>
    <scope>NUCLEOTIDE SEQUENCE</scope>
    <source>
        <strain evidence="2">CGMCC 1.12426</strain>
    </source>
</reference>
<dbReference type="InterPro" id="IPR036249">
    <property type="entry name" value="Thioredoxin-like_sf"/>
</dbReference>
<organism evidence="2 3">
    <name type="scientific">Roseibium aquae</name>
    <dbReference type="NCBI Taxonomy" id="1323746"/>
    <lineage>
        <taxon>Bacteria</taxon>
        <taxon>Pseudomonadati</taxon>
        <taxon>Pseudomonadota</taxon>
        <taxon>Alphaproteobacteria</taxon>
        <taxon>Hyphomicrobiales</taxon>
        <taxon>Stappiaceae</taxon>
        <taxon>Roseibium</taxon>
    </lineage>
</organism>
<reference evidence="2" key="2">
    <citation type="submission" date="2020-09" db="EMBL/GenBank/DDBJ databases">
        <authorList>
            <person name="Sun Q."/>
            <person name="Zhou Y."/>
        </authorList>
    </citation>
    <scope>NUCLEOTIDE SEQUENCE</scope>
    <source>
        <strain evidence="2">CGMCC 1.12426</strain>
    </source>
</reference>
<accession>A0A916TP83</accession>
<evidence type="ECO:0000313" key="2">
    <source>
        <dbReference type="EMBL" id="GGB56801.1"/>
    </source>
</evidence>
<dbReference type="AlphaFoldDB" id="A0A916TP83"/>
<evidence type="ECO:0000313" key="3">
    <source>
        <dbReference type="Proteomes" id="UP000605148"/>
    </source>
</evidence>
<dbReference type="EMBL" id="BMFA01000010">
    <property type="protein sequence ID" value="GGB56801.1"/>
    <property type="molecule type" value="Genomic_DNA"/>
</dbReference>
<protein>
    <recommendedName>
        <fullName evidence="4">Transcriptional regulator</fullName>
    </recommendedName>
</protein>
<comment type="caution">
    <text evidence="2">The sequence shown here is derived from an EMBL/GenBank/DDBJ whole genome shotgun (WGS) entry which is preliminary data.</text>
</comment>
<keyword evidence="1" id="KW-0732">Signal</keyword>
<gene>
    <name evidence="2" type="ORF">GCM10011316_31140</name>
</gene>
<feature type="chain" id="PRO_5037138499" description="Transcriptional regulator" evidence="1">
    <location>
        <begin position="23"/>
        <end position="120"/>
    </location>
</feature>
<dbReference type="RefSeq" id="WP_172972152.1">
    <property type="nucleotide sequence ID" value="NZ_BMFA01000010.1"/>
</dbReference>
<dbReference type="SUPFAM" id="SSF52833">
    <property type="entry name" value="Thioredoxin-like"/>
    <property type="match status" value="1"/>
</dbReference>
<sequence length="120" mass="13550">MRILSLFSALMVAVWVSGSALAAELVMLVQPGCVWCERWDAEVGVAYANTPEGKRAPLRKVDITHAWPDDLVAVRKERLTPTFILVRNGVEIDRLRGYPGEHFFWPLFAGMLEKLPEEIN</sequence>
<keyword evidence="3" id="KW-1185">Reference proteome</keyword>
<dbReference type="Gene3D" id="3.40.30.10">
    <property type="entry name" value="Glutaredoxin"/>
    <property type="match status" value="1"/>
</dbReference>